<protein>
    <submittedName>
        <fullName evidence="2">Uncharacterized protein</fullName>
    </submittedName>
</protein>
<dbReference type="Gramene" id="RZC77881">
    <property type="protein sequence ID" value="RZC77881"/>
    <property type="gene ID" value="C5167_002104"/>
</dbReference>
<gene>
    <name evidence="2" type="ORF">C5167_002104</name>
</gene>
<feature type="compositionally biased region" description="Polar residues" evidence="1">
    <location>
        <begin position="344"/>
        <end position="357"/>
    </location>
</feature>
<dbReference type="Proteomes" id="UP000316621">
    <property type="component" value="Chromosome 9"/>
</dbReference>
<evidence type="ECO:0000313" key="2">
    <source>
        <dbReference type="EMBL" id="RZC77881.1"/>
    </source>
</evidence>
<feature type="compositionally biased region" description="Basic and acidic residues" evidence="1">
    <location>
        <begin position="80"/>
        <end position="90"/>
    </location>
</feature>
<name>A0A4Y7L0L8_PAPSO</name>
<reference evidence="2 3" key="1">
    <citation type="journal article" date="2018" name="Science">
        <title>The opium poppy genome and morphinan production.</title>
        <authorList>
            <person name="Guo L."/>
            <person name="Winzer T."/>
            <person name="Yang X."/>
            <person name="Li Y."/>
            <person name="Ning Z."/>
            <person name="He Z."/>
            <person name="Teodor R."/>
            <person name="Lu Y."/>
            <person name="Bowser T.A."/>
            <person name="Graham I.A."/>
            <person name="Ye K."/>
        </authorList>
    </citation>
    <scope>NUCLEOTIDE SEQUENCE [LARGE SCALE GENOMIC DNA]</scope>
    <source>
        <strain evidence="3">cv. HN1</strain>
        <tissue evidence="2">Leaves</tissue>
    </source>
</reference>
<accession>A0A4Y7L0L8</accession>
<evidence type="ECO:0000256" key="1">
    <source>
        <dbReference type="SAM" id="MobiDB-lite"/>
    </source>
</evidence>
<keyword evidence="3" id="KW-1185">Reference proteome</keyword>
<organism evidence="2 3">
    <name type="scientific">Papaver somniferum</name>
    <name type="common">Opium poppy</name>
    <dbReference type="NCBI Taxonomy" id="3469"/>
    <lineage>
        <taxon>Eukaryota</taxon>
        <taxon>Viridiplantae</taxon>
        <taxon>Streptophyta</taxon>
        <taxon>Embryophyta</taxon>
        <taxon>Tracheophyta</taxon>
        <taxon>Spermatophyta</taxon>
        <taxon>Magnoliopsida</taxon>
        <taxon>Ranunculales</taxon>
        <taxon>Papaveraceae</taxon>
        <taxon>Papaveroideae</taxon>
        <taxon>Papaver</taxon>
    </lineage>
</organism>
<proteinExistence type="predicted"/>
<feature type="region of interest" description="Disordered" evidence="1">
    <location>
        <begin position="318"/>
        <end position="357"/>
    </location>
</feature>
<evidence type="ECO:0000313" key="3">
    <source>
        <dbReference type="Proteomes" id="UP000316621"/>
    </source>
</evidence>
<feature type="compositionally biased region" description="Polar residues" evidence="1">
    <location>
        <begin position="318"/>
        <end position="332"/>
    </location>
</feature>
<dbReference type="EMBL" id="CM010723">
    <property type="protein sequence ID" value="RZC77881.1"/>
    <property type="molecule type" value="Genomic_DNA"/>
</dbReference>
<feature type="region of interest" description="Disordered" evidence="1">
    <location>
        <begin position="80"/>
        <end position="102"/>
    </location>
</feature>
<sequence>MGVFQDEREGYKTTLKGLREQITSLAEDRKILCYREKKAEERISCLQEVIKTLVEGNKKLTNDEGAAECVQLSRESKMCSHPGVNRDEHVSGSMSTEKQSEPLVNLNGDKEKASSLFSMELENKEINIELEKREVALLKPDRLKPAGNIQINKNEDDTEMMEKHTCDRQKLNVSTDITVEGCSNSTKCMTTSKQSFSGQKNEEYGIICKAVDIPLSSSALKRKRLSETVTSDSDEDGKTPISKYMAKKLEELRGRPTSKISPVSVGDVVVCCMGQNVNKFVTTSPQRLVSLRMSEENKIQADGTSKDETVSLSNLELGISSQEKVGNLTTANEGAEVAEETDSDSGGSKSADTTDNE</sequence>
<dbReference type="AlphaFoldDB" id="A0A4Y7L0L8"/>